<dbReference type="PANTHER" id="PTHR30363:SF44">
    <property type="entry name" value="AGA OPERON TRANSCRIPTIONAL REPRESSOR-RELATED"/>
    <property type="match status" value="1"/>
</dbReference>
<dbReference type="InterPro" id="IPR014036">
    <property type="entry name" value="DeoR-like_C"/>
</dbReference>
<sequence length="253" mass="28452">MLVAERHQKIVALVNERKSIRVTELSSIFSVTEETIRRDLEKLEKEKKLSRSHGGAIYINISDSLEVPYFEREIMNVNEKREIALEAAKQITEGDKVILDASSTAWYMAKSLPDIPLTVLTNSLKVAMELSNKKQIEVISTGGNLMSKSLSFVGPLAETSMDAYHVNKAFISCKGLHLERGISDSNEQQARMKKKMIQSADTIYIMIDNSKFDVQAFSHICGLELIDHIITDSKADSDIILQLEEKSLHLIKV</sequence>
<keyword evidence="1" id="KW-0805">Transcription regulation</keyword>
<dbReference type="PROSITE" id="PS51000">
    <property type="entry name" value="HTH_DEOR_2"/>
    <property type="match status" value="1"/>
</dbReference>
<evidence type="ECO:0000256" key="3">
    <source>
        <dbReference type="ARBA" id="ARBA00023163"/>
    </source>
</evidence>
<dbReference type="InterPro" id="IPR018356">
    <property type="entry name" value="Tscrpt_reg_HTH_DeoR_CS"/>
</dbReference>
<dbReference type="AlphaFoldDB" id="A0A265N9R2"/>
<evidence type="ECO:0000256" key="1">
    <source>
        <dbReference type="ARBA" id="ARBA00023015"/>
    </source>
</evidence>
<evidence type="ECO:0000313" key="6">
    <source>
        <dbReference type="Proteomes" id="UP000216498"/>
    </source>
</evidence>
<dbReference type="OrthoDB" id="9798651at2"/>
<dbReference type="GO" id="GO:0003677">
    <property type="term" value="F:DNA binding"/>
    <property type="evidence" value="ECO:0007669"/>
    <property type="project" value="UniProtKB-KW"/>
</dbReference>
<feature type="domain" description="HTH deoR-type" evidence="4">
    <location>
        <begin position="3"/>
        <end position="58"/>
    </location>
</feature>
<dbReference type="PANTHER" id="PTHR30363">
    <property type="entry name" value="HTH-TYPE TRANSCRIPTIONAL REGULATOR SRLR-RELATED"/>
    <property type="match status" value="1"/>
</dbReference>
<dbReference type="Pfam" id="PF00455">
    <property type="entry name" value="DeoRC"/>
    <property type="match status" value="1"/>
</dbReference>
<keyword evidence="3" id="KW-0804">Transcription</keyword>
<gene>
    <name evidence="5" type="ORF">CIL03_12995</name>
</gene>
<name>A0A265N9R2_9BACI</name>
<keyword evidence="6" id="KW-1185">Reference proteome</keyword>
<proteinExistence type="predicted"/>
<dbReference type="SUPFAM" id="SSF100950">
    <property type="entry name" value="NagB/RpiA/CoA transferase-like"/>
    <property type="match status" value="1"/>
</dbReference>
<dbReference type="InterPro" id="IPR037171">
    <property type="entry name" value="NagB/RpiA_transferase-like"/>
</dbReference>
<keyword evidence="2" id="KW-0238">DNA-binding</keyword>
<dbReference type="SMART" id="SM00420">
    <property type="entry name" value="HTH_DEOR"/>
    <property type="match status" value="1"/>
</dbReference>
<protein>
    <submittedName>
        <fullName evidence="5">DeoR family transcriptional regulator</fullName>
    </submittedName>
</protein>
<dbReference type="EMBL" id="NPMS01000006">
    <property type="protein sequence ID" value="OZU88046.1"/>
    <property type="molecule type" value="Genomic_DNA"/>
</dbReference>
<evidence type="ECO:0000259" key="4">
    <source>
        <dbReference type="PROSITE" id="PS51000"/>
    </source>
</evidence>
<dbReference type="Pfam" id="PF08220">
    <property type="entry name" value="HTH_DeoR"/>
    <property type="match status" value="1"/>
</dbReference>
<accession>A0A265N9R2</accession>
<dbReference type="RefSeq" id="WP_094886303.1">
    <property type="nucleotide sequence ID" value="NZ_NPMS01000006.1"/>
</dbReference>
<dbReference type="Proteomes" id="UP000216498">
    <property type="component" value="Unassembled WGS sequence"/>
</dbReference>
<comment type="caution">
    <text evidence="5">The sequence shown here is derived from an EMBL/GenBank/DDBJ whole genome shotgun (WGS) entry which is preliminary data.</text>
</comment>
<dbReference type="InterPro" id="IPR036390">
    <property type="entry name" value="WH_DNA-bd_sf"/>
</dbReference>
<reference evidence="5 6" key="1">
    <citation type="submission" date="2017-08" db="EMBL/GenBank/DDBJ databases">
        <title>Virgibacillus indicus sp. nov. and Virgibacillus profoundi sp. nov, two moderately halophilic bacteria isolated from marine sediment by using the Microfluidic Streak Plate.</title>
        <authorList>
            <person name="Xu B."/>
            <person name="Hu B."/>
            <person name="Wang J."/>
            <person name="Zhu Y."/>
            <person name="Huang L."/>
            <person name="Du W."/>
            <person name="Huang Y."/>
        </authorList>
    </citation>
    <scope>NUCLEOTIDE SEQUENCE [LARGE SCALE GENOMIC DNA]</scope>
    <source>
        <strain evidence="5 6">IO3-P2-C2</strain>
    </source>
</reference>
<evidence type="ECO:0000256" key="2">
    <source>
        <dbReference type="ARBA" id="ARBA00023125"/>
    </source>
</evidence>
<dbReference type="InterPro" id="IPR036388">
    <property type="entry name" value="WH-like_DNA-bd_sf"/>
</dbReference>
<dbReference type="GO" id="GO:0003700">
    <property type="term" value="F:DNA-binding transcription factor activity"/>
    <property type="evidence" value="ECO:0007669"/>
    <property type="project" value="InterPro"/>
</dbReference>
<dbReference type="Gene3D" id="3.40.50.1360">
    <property type="match status" value="1"/>
</dbReference>
<dbReference type="InterPro" id="IPR050313">
    <property type="entry name" value="Carb_Metab_HTH_regulators"/>
</dbReference>
<dbReference type="PRINTS" id="PR00037">
    <property type="entry name" value="HTHLACR"/>
</dbReference>
<dbReference type="InterPro" id="IPR001034">
    <property type="entry name" value="DeoR_HTH"/>
</dbReference>
<dbReference type="SMART" id="SM01134">
    <property type="entry name" value="DeoRC"/>
    <property type="match status" value="1"/>
</dbReference>
<dbReference type="Gene3D" id="1.10.10.10">
    <property type="entry name" value="Winged helix-like DNA-binding domain superfamily/Winged helix DNA-binding domain"/>
    <property type="match status" value="1"/>
</dbReference>
<organism evidence="5 6">
    <name type="scientific">Virgibacillus indicus</name>
    <dbReference type="NCBI Taxonomy" id="2024554"/>
    <lineage>
        <taxon>Bacteria</taxon>
        <taxon>Bacillati</taxon>
        <taxon>Bacillota</taxon>
        <taxon>Bacilli</taxon>
        <taxon>Bacillales</taxon>
        <taxon>Bacillaceae</taxon>
        <taxon>Virgibacillus</taxon>
    </lineage>
</organism>
<evidence type="ECO:0000313" key="5">
    <source>
        <dbReference type="EMBL" id="OZU88046.1"/>
    </source>
</evidence>
<dbReference type="PROSITE" id="PS00894">
    <property type="entry name" value="HTH_DEOR_1"/>
    <property type="match status" value="1"/>
</dbReference>
<dbReference type="SUPFAM" id="SSF46785">
    <property type="entry name" value="Winged helix' DNA-binding domain"/>
    <property type="match status" value="1"/>
</dbReference>